<dbReference type="PATRIC" id="fig|34065.5.peg.5992"/>
<dbReference type="EMBL" id="LJQU01000206">
    <property type="protein sequence ID" value="KPX96823.1"/>
    <property type="molecule type" value="Genomic_DNA"/>
</dbReference>
<comment type="caution">
    <text evidence="2">The sequence shown here is derived from an EMBL/GenBank/DDBJ whole genome shotgun (WGS) entry which is preliminary data.</text>
</comment>
<name>A0A0N8S6S7_PSEA0</name>
<gene>
    <name evidence="2" type="ORF">ALO63_04105</name>
</gene>
<reference evidence="2 3" key="1">
    <citation type="submission" date="2015-09" db="EMBL/GenBank/DDBJ databases">
        <title>Genome announcement of multiple Pseudomonas syringae strains.</title>
        <authorList>
            <person name="Thakur S."/>
            <person name="Wang P.W."/>
            <person name="Gong Y."/>
            <person name="Weir B.S."/>
            <person name="Guttman D.S."/>
        </authorList>
    </citation>
    <scope>NUCLEOTIDE SEQUENCE [LARGE SCALE GENOMIC DNA]</scope>
    <source>
        <strain evidence="2 3">ICMP4331</strain>
    </source>
</reference>
<evidence type="ECO:0000313" key="2">
    <source>
        <dbReference type="EMBL" id="KPX96823.1"/>
    </source>
</evidence>
<protein>
    <recommendedName>
        <fullName evidence="4">Integrase catalytic domain-containing protein</fullName>
    </recommendedName>
</protein>
<feature type="compositionally biased region" description="Basic and acidic residues" evidence="1">
    <location>
        <begin position="595"/>
        <end position="608"/>
    </location>
</feature>
<evidence type="ECO:0000256" key="1">
    <source>
        <dbReference type="SAM" id="MobiDB-lite"/>
    </source>
</evidence>
<sequence length="664" mass="73369">MKARRSRREIITAMEATRPWNDVHTSLMSESDKEIFEARKLAVDMYVDGAPLEDIYNSTNISSSDVGRFTKRCMLVCSNGMVAGYTALIPHFRIATYERVAPMDNPGESGRGGYAGALGALFKQYPNLEQYLIGKVITKKSKNAPKEINMKPKALFSHFHDFLKAEGHPSDQWPLNVEYQGYRTVANFLEKIKLRYFDAFTMISGSSEAIAQLAVGRGIDSILKLDGFLDVFEIDSHKVDAHFVVAMRNNAGLLTYVPIKRVNLIAIIEKATSAAWWMKVVFSPEVNSQDIVDIITESLRSVLPKPRTNNLNLTLPDGAGYPTEKFPALVGSLPSCIFFDNALAHQATVVSSELRKLLGVSLCYGAPAKFERRPNVERAFREVAAHMMRMPNRASSKPGEGAAGMKAAAEYRIEADEVEELLYYHHAMANGLPSEGKGGLSPLDMIGQYLGRDNSSYIPRSPIAAVLPSIAFKKTVAQVKVIGYLKKGVRGYIQIDRARYKSELLSYSTWLIGKTLTVEIDESDMRSVEAFLEDGAPLGTLTAMGGWGKTKHSRRTRKAINKLVRARLLILAHSDDPVVAFLEYQAKKAQSLHASQEKIVETPNDRKNAGAASAYKKALHESGEPAPPPKPKPSKPSIEPLIDPTKSYDSVVPDTALNIKSLFK</sequence>
<dbReference type="Proteomes" id="UP000050420">
    <property type="component" value="Unassembled WGS sequence"/>
</dbReference>
<feature type="region of interest" description="Disordered" evidence="1">
    <location>
        <begin position="595"/>
        <end position="649"/>
    </location>
</feature>
<evidence type="ECO:0000313" key="3">
    <source>
        <dbReference type="Proteomes" id="UP000050420"/>
    </source>
</evidence>
<dbReference type="AlphaFoldDB" id="A0A0N8S6S7"/>
<proteinExistence type="predicted"/>
<organism evidence="2 3">
    <name type="scientific">Pseudomonas amygdali pv. mori</name>
    <dbReference type="NCBI Taxonomy" id="34065"/>
    <lineage>
        <taxon>Bacteria</taxon>
        <taxon>Pseudomonadati</taxon>
        <taxon>Pseudomonadota</taxon>
        <taxon>Gammaproteobacteria</taxon>
        <taxon>Pseudomonadales</taxon>
        <taxon>Pseudomonadaceae</taxon>
        <taxon>Pseudomonas</taxon>
        <taxon>Pseudomonas amygdali</taxon>
    </lineage>
</organism>
<accession>A0A0N8S6S7</accession>
<evidence type="ECO:0008006" key="4">
    <source>
        <dbReference type="Google" id="ProtNLM"/>
    </source>
</evidence>